<feature type="compositionally biased region" description="Acidic residues" evidence="1">
    <location>
        <begin position="26"/>
        <end position="45"/>
    </location>
</feature>
<proteinExistence type="predicted"/>
<feature type="domain" description="C2H2-type" evidence="2">
    <location>
        <begin position="133"/>
        <end position="158"/>
    </location>
</feature>
<dbReference type="PANTHER" id="PTHR36332">
    <property type="entry name" value="STRESS RESPONSE PROTEIN"/>
    <property type="match status" value="1"/>
</dbReference>
<gene>
    <name evidence="3" type="ORF">DEO72_LG10g4162</name>
</gene>
<dbReference type="OrthoDB" id="1745547at2759"/>
<dbReference type="Pfam" id="PF12874">
    <property type="entry name" value="zf-met"/>
    <property type="match status" value="1"/>
</dbReference>
<feature type="compositionally biased region" description="Polar residues" evidence="1">
    <location>
        <begin position="56"/>
        <end position="70"/>
    </location>
</feature>
<dbReference type="Gene3D" id="3.30.160.60">
    <property type="entry name" value="Classic Zinc Finger"/>
    <property type="match status" value="1"/>
</dbReference>
<dbReference type="Gramene" id="Vigun05g009900.1.v1.2">
    <property type="protein sequence ID" value="Vigun05g009900.1.v1.2"/>
    <property type="gene ID" value="Vigun05g009900.v1.2"/>
</dbReference>
<reference evidence="3 4" key="1">
    <citation type="submission" date="2019-04" db="EMBL/GenBank/DDBJ databases">
        <title>An improved genome assembly and genetic linkage map for asparagus bean, Vigna unguiculata ssp. sesquipedialis.</title>
        <authorList>
            <person name="Xia Q."/>
            <person name="Zhang R."/>
            <person name="Dong Y."/>
        </authorList>
    </citation>
    <scope>NUCLEOTIDE SEQUENCE [LARGE SCALE GENOMIC DNA]</scope>
    <source>
        <tissue evidence="3">Leaf</tissue>
    </source>
</reference>
<dbReference type="InterPro" id="IPR036236">
    <property type="entry name" value="Znf_C2H2_sf"/>
</dbReference>
<evidence type="ECO:0000313" key="3">
    <source>
        <dbReference type="EMBL" id="QCE12911.1"/>
    </source>
</evidence>
<feature type="compositionally biased region" description="Basic residues" evidence="1">
    <location>
        <begin position="206"/>
        <end position="223"/>
    </location>
</feature>
<protein>
    <recommendedName>
        <fullName evidence="2">C2H2-type domain-containing protein</fullName>
    </recommendedName>
</protein>
<accession>A0A4D6NIU8</accession>
<keyword evidence="4" id="KW-1185">Reference proteome</keyword>
<dbReference type="InterPro" id="IPR013087">
    <property type="entry name" value="Znf_C2H2_type"/>
</dbReference>
<feature type="compositionally biased region" description="Basic and acidic residues" evidence="1">
    <location>
        <begin position="7"/>
        <end position="17"/>
    </location>
</feature>
<organism evidence="3 4">
    <name type="scientific">Vigna unguiculata</name>
    <name type="common">Cowpea</name>
    <dbReference type="NCBI Taxonomy" id="3917"/>
    <lineage>
        <taxon>Eukaryota</taxon>
        <taxon>Viridiplantae</taxon>
        <taxon>Streptophyta</taxon>
        <taxon>Embryophyta</taxon>
        <taxon>Tracheophyta</taxon>
        <taxon>Spermatophyta</taxon>
        <taxon>Magnoliopsida</taxon>
        <taxon>eudicotyledons</taxon>
        <taxon>Gunneridae</taxon>
        <taxon>Pentapetalae</taxon>
        <taxon>rosids</taxon>
        <taxon>fabids</taxon>
        <taxon>Fabales</taxon>
        <taxon>Fabaceae</taxon>
        <taxon>Papilionoideae</taxon>
        <taxon>50 kb inversion clade</taxon>
        <taxon>NPAAA clade</taxon>
        <taxon>indigoferoid/millettioid clade</taxon>
        <taxon>Phaseoleae</taxon>
        <taxon>Vigna</taxon>
    </lineage>
</organism>
<dbReference type="AlphaFoldDB" id="A0A4D6NIU8"/>
<feature type="region of interest" description="Disordered" evidence="1">
    <location>
        <begin position="1"/>
        <end position="85"/>
    </location>
</feature>
<dbReference type="Gramene" id="Vigun05g009900.2.v1.2">
    <property type="protein sequence ID" value="Vigun05g009900.2.v1.2"/>
    <property type="gene ID" value="Vigun05g009900.v1.2"/>
</dbReference>
<dbReference type="PANTHER" id="PTHR36332:SF1">
    <property type="entry name" value="STRESS RESPONSE PROTEIN"/>
    <property type="match status" value="1"/>
</dbReference>
<dbReference type="SUPFAM" id="SSF57667">
    <property type="entry name" value="beta-beta-alpha zinc fingers"/>
    <property type="match status" value="1"/>
</dbReference>
<name>A0A4D6NIU8_VIGUN</name>
<feature type="region of interest" description="Disordered" evidence="1">
    <location>
        <begin position="185"/>
        <end position="240"/>
    </location>
</feature>
<evidence type="ECO:0000259" key="2">
    <source>
        <dbReference type="Pfam" id="PF12874"/>
    </source>
</evidence>
<feature type="compositionally biased region" description="Basic and acidic residues" evidence="1">
    <location>
        <begin position="196"/>
        <end position="205"/>
    </location>
</feature>
<evidence type="ECO:0000313" key="4">
    <source>
        <dbReference type="Proteomes" id="UP000501690"/>
    </source>
</evidence>
<dbReference type="Proteomes" id="UP000501690">
    <property type="component" value="Linkage Group LG10"/>
</dbReference>
<dbReference type="EMBL" id="CP039354">
    <property type="protein sequence ID" value="QCE12911.1"/>
    <property type="molecule type" value="Genomic_DNA"/>
</dbReference>
<sequence length="240" mass="26788">MIKRRFFKLDHGDKDVSDPSSSSSDSELEAEAEATEEESSEDDATVEAKPNGDEAVSTSSGYASEDSSANDVDVDSTGVLFSEDDGGAINERDMLFNKEFLSKPDTEKSNVIAEKETVQADMPDYVLKHKSVFKCKICPRITCLSEGTLRDHLQSKRHARSVKLLSEGRLKVMLNSDGEIENQEIADVPSIDSEDNAEKNHEAQKQQKKRFRKKKSGIAKTKKFLSTEGPVKRRQKKRQV</sequence>
<evidence type="ECO:0000256" key="1">
    <source>
        <dbReference type="SAM" id="MobiDB-lite"/>
    </source>
</evidence>